<dbReference type="InterPro" id="IPR046531">
    <property type="entry name" value="DUF6596"/>
</dbReference>
<dbReference type="Gene3D" id="1.10.1740.10">
    <property type="match status" value="1"/>
</dbReference>
<keyword evidence="5" id="KW-1185">Reference proteome</keyword>
<feature type="domain" description="RNA polymerase sigma-70 region 2" evidence="1">
    <location>
        <begin position="19"/>
        <end position="83"/>
    </location>
</feature>
<dbReference type="Pfam" id="PF08281">
    <property type="entry name" value="Sigma70_r4_2"/>
    <property type="match status" value="1"/>
</dbReference>
<evidence type="ECO:0000259" key="1">
    <source>
        <dbReference type="Pfam" id="PF04542"/>
    </source>
</evidence>
<dbReference type="InterPro" id="IPR013325">
    <property type="entry name" value="RNA_pol_sigma_r2"/>
</dbReference>
<name>A0ABV1NMK6_9CAUL</name>
<feature type="domain" description="DUF6596" evidence="3">
    <location>
        <begin position="182"/>
        <end position="279"/>
    </location>
</feature>
<evidence type="ECO:0000259" key="3">
    <source>
        <dbReference type="Pfam" id="PF20239"/>
    </source>
</evidence>
<evidence type="ECO:0000259" key="2">
    <source>
        <dbReference type="Pfam" id="PF08281"/>
    </source>
</evidence>
<dbReference type="Pfam" id="PF20239">
    <property type="entry name" value="DUF6596"/>
    <property type="match status" value="1"/>
</dbReference>
<feature type="domain" description="RNA polymerase sigma factor 70 region 4 type 2" evidence="2">
    <location>
        <begin position="115"/>
        <end position="164"/>
    </location>
</feature>
<dbReference type="SUPFAM" id="SSF88946">
    <property type="entry name" value="Sigma2 domain of RNA polymerase sigma factors"/>
    <property type="match status" value="1"/>
</dbReference>
<reference evidence="4 5" key="1">
    <citation type="submission" date="2024-06" db="EMBL/GenBank/DDBJ databases">
        <title>Brevundimonas sp. C11.</title>
        <authorList>
            <person name="Maltman C."/>
        </authorList>
    </citation>
    <scope>NUCLEOTIDE SEQUENCE [LARGE SCALE GENOMIC DNA]</scope>
    <source>
        <strain evidence="4 5">C11</strain>
    </source>
</reference>
<protein>
    <submittedName>
        <fullName evidence="4">DUF6596 domain-containing protein</fullName>
    </submittedName>
</protein>
<dbReference type="InterPro" id="IPR007627">
    <property type="entry name" value="RNA_pol_sigma70_r2"/>
</dbReference>
<dbReference type="EMBL" id="JBEGDD010000003">
    <property type="protein sequence ID" value="MEQ7154529.1"/>
    <property type="molecule type" value="Genomic_DNA"/>
</dbReference>
<evidence type="ECO:0000313" key="5">
    <source>
        <dbReference type="Proteomes" id="UP001445732"/>
    </source>
</evidence>
<dbReference type="PANTHER" id="PTHR47756:SF2">
    <property type="entry name" value="BLL6612 PROTEIN"/>
    <property type="match status" value="1"/>
</dbReference>
<dbReference type="Proteomes" id="UP001445732">
    <property type="component" value="Unassembled WGS sequence"/>
</dbReference>
<gene>
    <name evidence="4" type="ORF">ABN401_04815</name>
</gene>
<accession>A0ABV1NMK6</accession>
<dbReference type="SUPFAM" id="SSF88659">
    <property type="entry name" value="Sigma3 and sigma4 domains of RNA polymerase sigma factors"/>
    <property type="match status" value="1"/>
</dbReference>
<sequence length="416" mass="44515">MTQDGGEPPDRLAERIARESYGRLLALVATRTRDIAAAEDALAEAFAAALSRWPATGPPANPLGWLVQVARNRLVDEARRGARRDRAAADLTLIEIERLDAIQPQADRRLALMYAAAHPSLDPLMRTALVLQVVLGMEAERIASACLVSPTAMAQRLVRAKRKLKDSGVSFEEPEPEHRLARLATLLDAIYAAFCEGAFGIDAVDGGGLADEALWLGRVLVAQAPQEPEAAGLLALMLFVHARRGARREAGRYIPLSDQDPRLWDAAALRAAESLLSGAARAGRPGRFQLEAALQSAQLAARVEGRTDWEAIDRLYGALERATTSPVVTLNRAVAWARAGHIAEAVTTLDRLAQTPGMATYQPYWAAAGAILATAGRADAATAFDRAIGLTVDPAVRAFLLDRRAAANPPSTQGVD</sequence>
<dbReference type="Pfam" id="PF04542">
    <property type="entry name" value="Sigma70_r2"/>
    <property type="match status" value="1"/>
</dbReference>
<dbReference type="InterPro" id="IPR013249">
    <property type="entry name" value="RNA_pol_sigma70_r4_t2"/>
</dbReference>
<dbReference type="RefSeq" id="WP_349683696.1">
    <property type="nucleotide sequence ID" value="NZ_JBEGDD010000003.1"/>
</dbReference>
<dbReference type="InterPro" id="IPR013324">
    <property type="entry name" value="RNA_pol_sigma_r3/r4-like"/>
</dbReference>
<dbReference type="InterPro" id="IPR036388">
    <property type="entry name" value="WH-like_DNA-bd_sf"/>
</dbReference>
<dbReference type="Gene3D" id="1.10.10.10">
    <property type="entry name" value="Winged helix-like DNA-binding domain superfamily/Winged helix DNA-binding domain"/>
    <property type="match status" value="1"/>
</dbReference>
<comment type="caution">
    <text evidence="4">The sequence shown here is derived from an EMBL/GenBank/DDBJ whole genome shotgun (WGS) entry which is preliminary data.</text>
</comment>
<proteinExistence type="predicted"/>
<organism evidence="4 5">
    <name type="scientific">Brevundimonas aurifodinae</name>
    <dbReference type="NCBI Taxonomy" id="1508312"/>
    <lineage>
        <taxon>Bacteria</taxon>
        <taxon>Pseudomonadati</taxon>
        <taxon>Pseudomonadota</taxon>
        <taxon>Alphaproteobacteria</taxon>
        <taxon>Caulobacterales</taxon>
        <taxon>Caulobacteraceae</taxon>
        <taxon>Brevundimonas</taxon>
    </lineage>
</organism>
<evidence type="ECO:0000313" key="4">
    <source>
        <dbReference type="EMBL" id="MEQ7154529.1"/>
    </source>
</evidence>
<dbReference type="PANTHER" id="PTHR47756">
    <property type="entry name" value="BLL6612 PROTEIN-RELATED"/>
    <property type="match status" value="1"/>
</dbReference>